<proteinExistence type="predicted"/>
<keyword evidence="2" id="KW-1185">Reference proteome</keyword>
<gene>
    <name evidence="1" type="ORF">ACFFRN_27045</name>
</gene>
<sequence>MPRTATPWGIVAFGTPLDGGGTRAVLEFLSPLDEAWASEVARQWREGVGDAALDEVRHAAAAVDAEYRARLPGGTAST</sequence>
<dbReference type="Proteomes" id="UP001589646">
    <property type="component" value="Unassembled WGS sequence"/>
</dbReference>
<comment type="caution">
    <text evidence="1">The sequence shown here is derived from an EMBL/GenBank/DDBJ whole genome shotgun (WGS) entry which is preliminary data.</text>
</comment>
<accession>A0ABV5Q4N8</accession>
<protein>
    <submittedName>
        <fullName evidence="1">Uncharacterized protein</fullName>
    </submittedName>
</protein>
<dbReference type="RefSeq" id="WP_346124896.1">
    <property type="nucleotide sequence ID" value="NZ_BAAAXC010000015.1"/>
</dbReference>
<evidence type="ECO:0000313" key="1">
    <source>
        <dbReference type="EMBL" id="MFB9530274.1"/>
    </source>
</evidence>
<organism evidence="1 2">
    <name type="scientific">Nonomuraea roseola</name>
    <dbReference type="NCBI Taxonomy" id="46179"/>
    <lineage>
        <taxon>Bacteria</taxon>
        <taxon>Bacillati</taxon>
        <taxon>Actinomycetota</taxon>
        <taxon>Actinomycetes</taxon>
        <taxon>Streptosporangiales</taxon>
        <taxon>Streptosporangiaceae</taxon>
        <taxon>Nonomuraea</taxon>
    </lineage>
</organism>
<dbReference type="EMBL" id="JBHMCE010000008">
    <property type="protein sequence ID" value="MFB9530274.1"/>
    <property type="molecule type" value="Genomic_DNA"/>
</dbReference>
<name>A0ABV5Q4N8_9ACTN</name>
<reference evidence="1 2" key="1">
    <citation type="submission" date="2024-09" db="EMBL/GenBank/DDBJ databases">
        <authorList>
            <person name="Sun Q."/>
            <person name="Mori K."/>
        </authorList>
    </citation>
    <scope>NUCLEOTIDE SEQUENCE [LARGE SCALE GENOMIC DNA]</scope>
    <source>
        <strain evidence="1 2">JCM 3323</strain>
    </source>
</reference>
<evidence type="ECO:0000313" key="2">
    <source>
        <dbReference type="Proteomes" id="UP001589646"/>
    </source>
</evidence>